<proteinExistence type="predicted"/>
<dbReference type="RefSeq" id="WP_147389223.1">
    <property type="nucleotide sequence ID" value="NZ_AQHF01000029.1"/>
</dbReference>
<reference evidence="2 3" key="1">
    <citation type="submission" date="2015-06" db="EMBL/GenBank/DDBJ databases">
        <title>Genome sequence of Pseudoalteromonas peptidolytica.</title>
        <authorList>
            <person name="Xie B.-B."/>
            <person name="Rong J.-C."/>
            <person name="Qin Q.-L."/>
            <person name="Zhang Y.-Z."/>
        </authorList>
    </citation>
    <scope>NUCLEOTIDE SEQUENCE [LARGE SCALE GENOMIC DNA]</scope>
    <source>
        <strain evidence="2 3">F12-50-A1</strain>
    </source>
</reference>
<evidence type="ECO:0000313" key="2">
    <source>
        <dbReference type="EMBL" id="MBE0347977.1"/>
    </source>
</evidence>
<dbReference type="AlphaFoldDB" id="A0A8I0MXS0"/>
<organism evidence="2 3">
    <name type="scientific">Pseudoalteromonas peptidolytica F12-50-A1</name>
    <dbReference type="NCBI Taxonomy" id="1315280"/>
    <lineage>
        <taxon>Bacteria</taxon>
        <taxon>Pseudomonadati</taxon>
        <taxon>Pseudomonadota</taxon>
        <taxon>Gammaproteobacteria</taxon>
        <taxon>Alteromonadales</taxon>
        <taxon>Pseudoalteromonadaceae</taxon>
        <taxon>Pseudoalteromonas</taxon>
    </lineage>
</organism>
<gene>
    <name evidence="2" type="ORF">PPEP_a4376</name>
</gene>
<dbReference type="Proteomes" id="UP000660708">
    <property type="component" value="Unassembled WGS sequence"/>
</dbReference>
<evidence type="ECO:0000256" key="1">
    <source>
        <dbReference type="SAM" id="SignalP"/>
    </source>
</evidence>
<evidence type="ECO:0000313" key="3">
    <source>
        <dbReference type="Proteomes" id="UP000660708"/>
    </source>
</evidence>
<feature type="chain" id="PRO_5034254338" description="FlgO domain-containing protein" evidence="1">
    <location>
        <begin position="20"/>
        <end position="444"/>
    </location>
</feature>
<evidence type="ECO:0008006" key="4">
    <source>
        <dbReference type="Google" id="ProtNLM"/>
    </source>
</evidence>
<sequence length="444" mass="49904">MNKKVLLASLVIFSSHVPAAQIWMKGSDCDINESATVINVFRQHFDSITTLMGKEPRREQIETVATDLLDGVKRSLFEALIEKSEEQGRDLIIDKVVLKERLKDNGKLVAVSGRIFAYPVTACRTKTAITADNYEMITATAFSKKTHTVSSQITIDLNAKRAEQKVTQVKDTAITPTEVFGIALGDTFTAAEQQIGRFTLVWPVNSHQKLATIGRNHAFLFEHDKLVGYQYAFTLLPVALANLINIHDIDAKVQVEDESLAIINRPLSQHHVSALTARYAHVAFFQEGRYTKTPNTKLSELTIGRFHIDEPTTPPCYQGKTDIDLFIEQQQSHLIQWQDVEHKTILYTGCHQLMELNKLGKVTSVKLQEAWSLRNANLIGLASISQVLLPWQFYGISYLDPQSAASKLGKVERFYDTIEVAAPKWVGHFKAYEGQLVSAEFEKM</sequence>
<keyword evidence="3" id="KW-1185">Reference proteome</keyword>
<comment type="caution">
    <text evidence="2">The sequence shown here is derived from an EMBL/GenBank/DDBJ whole genome shotgun (WGS) entry which is preliminary data.</text>
</comment>
<keyword evidence="1" id="KW-0732">Signal</keyword>
<feature type="signal peptide" evidence="1">
    <location>
        <begin position="1"/>
        <end position="19"/>
    </location>
</feature>
<dbReference type="EMBL" id="AQHF01000029">
    <property type="protein sequence ID" value="MBE0347977.1"/>
    <property type="molecule type" value="Genomic_DNA"/>
</dbReference>
<accession>A0A8I0MXS0</accession>
<protein>
    <recommendedName>
        <fullName evidence="4">FlgO domain-containing protein</fullName>
    </recommendedName>
</protein>
<name>A0A8I0MXS0_9GAMM</name>